<protein>
    <submittedName>
        <fullName evidence="7">FAD-dependent oxidoreductase</fullName>
    </submittedName>
</protein>
<dbReference type="Gene3D" id="3.40.30.120">
    <property type="match status" value="1"/>
</dbReference>
<dbReference type="InterPro" id="IPR002938">
    <property type="entry name" value="FAD-bd"/>
</dbReference>
<dbReference type="InterPro" id="IPR036188">
    <property type="entry name" value="FAD/NAD-bd_sf"/>
</dbReference>
<dbReference type="Gene3D" id="3.30.9.10">
    <property type="entry name" value="D-Amino Acid Oxidase, subunit A, domain 2"/>
    <property type="match status" value="1"/>
</dbReference>
<keyword evidence="5" id="KW-0812">Transmembrane</keyword>
<dbReference type="Proteomes" id="UP001596154">
    <property type="component" value="Unassembled WGS sequence"/>
</dbReference>
<keyword evidence="5" id="KW-0472">Membrane</keyword>
<dbReference type="EMBL" id="JBHSNY010000003">
    <property type="protein sequence ID" value="MFC5634140.1"/>
    <property type="molecule type" value="Genomic_DNA"/>
</dbReference>
<organism evidence="7 8">
    <name type="scientific">Streptomyces bullii</name>
    <dbReference type="NCBI Taxonomy" id="349910"/>
    <lineage>
        <taxon>Bacteria</taxon>
        <taxon>Bacillati</taxon>
        <taxon>Actinomycetota</taxon>
        <taxon>Actinomycetes</taxon>
        <taxon>Kitasatosporales</taxon>
        <taxon>Streptomycetaceae</taxon>
        <taxon>Streptomyces</taxon>
    </lineage>
</organism>
<keyword evidence="5" id="KW-1133">Transmembrane helix</keyword>
<gene>
    <name evidence="7" type="ORF">ACFPZJ_10160</name>
</gene>
<dbReference type="Pfam" id="PF01494">
    <property type="entry name" value="FAD_binding_3"/>
    <property type="match status" value="1"/>
</dbReference>
<dbReference type="SUPFAM" id="SSF51905">
    <property type="entry name" value="FAD/NAD(P)-binding domain"/>
    <property type="match status" value="1"/>
</dbReference>
<proteinExistence type="predicted"/>
<dbReference type="Pfam" id="PF21274">
    <property type="entry name" value="Rng_hyd_C"/>
    <property type="match status" value="1"/>
</dbReference>
<dbReference type="PANTHER" id="PTHR43004:SF19">
    <property type="entry name" value="BINDING MONOOXYGENASE, PUTATIVE (JCVI)-RELATED"/>
    <property type="match status" value="1"/>
</dbReference>
<evidence type="ECO:0000259" key="6">
    <source>
        <dbReference type="Pfam" id="PF01494"/>
    </source>
</evidence>
<dbReference type="PRINTS" id="PR00420">
    <property type="entry name" value="RNGMNOXGNASE"/>
</dbReference>
<reference evidence="8" key="1">
    <citation type="journal article" date="2019" name="Int. J. Syst. Evol. Microbiol.">
        <title>The Global Catalogue of Microorganisms (GCM) 10K type strain sequencing project: providing services to taxonomists for standard genome sequencing and annotation.</title>
        <authorList>
            <consortium name="The Broad Institute Genomics Platform"/>
            <consortium name="The Broad Institute Genome Sequencing Center for Infectious Disease"/>
            <person name="Wu L."/>
            <person name="Ma J."/>
        </authorList>
    </citation>
    <scope>NUCLEOTIDE SEQUENCE [LARGE SCALE GENOMIC DNA]</scope>
    <source>
        <strain evidence="8">CGMCC 4.7248</strain>
    </source>
</reference>
<keyword evidence="8" id="KW-1185">Reference proteome</keyword>
<feature type="region of interest" description="Disordered" evidence="4">
    <location>
        <begin position="1"/>
        <end position="35"/>
    </location>
</feature>
<evidence type="ECO:0000256" key="2">
    <source>
        <dbReference type="ARBA" id="ARBA00022630"/>
    </source>
</evidence>
<evidence type="ECO:0000256" key="4">
    <source>
        <dbReference type="SAM" id="MobiDB-lite"/>
    </source>
</evidence>
<feature type="domain" description="FAD-binding" evidence="6">
    <location>
        <begin position="34"/>
        <end position="393"/>
    </location>
</feature>
<accession>A0ABW0UKN1</accession>
<evidence type="ECO:0000256" key="1">
    <source>
        <dbReference type="ARBA" id="ARBA00001974"/>
    </source>
</evidence>
<evidence type="ECO:0000313" key="8">
    <source>
        <dbReference type="Proteomes" id="UP001596154"/>
    </source>
</evidence>
<sequence>MAARGRLRRRRRATPARHPHPGHRPQGGSMKPHRTPVLIVGGGLTGLSAAVFLAHHGVSATLVERHPDTSTHPKARAINPRTMELYRAVGMEERVRAGRSPISGNTDLVHVESLAGAERVRMPNASPEDIGRISPTQWTLIDQNQLEPILRERAVEAGADVRFSTRVDAIEEYDEDGAGVLVRTTDLATGASSEIHAQYVIAADGSRSPLREMLGIGAHGRGTLTNLVSFFFEADLTEALRGRRIIAAYVNNPEVRGTIIPIDNDRRWVINVSFFPEQGQRAEDFTEERCTALVRAAVGVPDLPLKIESVDMPAWDISARVADTFATRRVFVAGDAAHVMPPTGAFGASTGIQDAYNLAWKLALVLSGTAGPKLLESYDAERRPVAEETVRQAMLRFAVREGRQYQEVAAELLDETTMTFGYCYRSGAFDAEEGAPDAIVEDPAHPSARPGARAPHLQLDGPDGAVSVIDLYGDGFTLLVDEMAGRWTEAVEGEAARLGVGLKVVRIGRGTRLWDQDGSFRRRYGLLAGGAVLVRPDGFVGWRTTAGRSGPVDQAAIAALRGILDRL</sequence>
<feature type="compositionally biased region" description="Basic residues" evidence="4">
    <location>
        <begin position="1"/>
        <end position="23"/>
    </location>
</feature>
<dbReference type="Gene3D" id="3.50.50.60">
    <property type="entry name" value="FAD/NAD(P)-binding domain"/>
    <property type="match status" value="1"/>
</dbReference>
<evidence type="ECO:0000256" key="5">
    <source>
        <dbReference type="SAM" id="Phobius"/>
    </source>
</evidence>
<dbReference type="PANTHER" id="PTHR43004">
    <property type="entry name" value="TRK SYSTEM POTASSIUM UPTAKE PROTEIN"/>
    <property type="match status" value="1"/>
</dbReference>
<dbReference type="InterPro" id="IPR050641">
    <property type="entry name" value="RIFMO-like"/>
</dbReference>
<evidence type="ECO:0000256" key="3">
    <source>
        <dbReference type="ARBA" id="ARBA00022827"/>
    </source>
</evidence>
<keyword evidence="3" id="KW-0274">FAD</keyword>
<comment type="cofactor">
    <cofactor evidence="1">
        <name>FAD</name>
        <dbReference type="ChEBI" id="CHEBI:57692"/>
    </cofactor>
</comment>
<dbReference type="RefSeq" id="WP_381020169.1">
    <property type="nucleotide sequence ID" value="NZ_JBHSNY010000003.1"/>
</dbReference>
<evidence type="ECO:0000313" key="7">
    <source>
        <dbReference type="EMBL" id="MFC5634140.1"/>
    </source>
</evidence>
<name>A0ABW0UKN1_9ACTN</name>
<feature type="transmembrane region" description="Helical" evidence="5">
    <location>
        <begin position="37"/>
        <end position="58"/>
    </location>
</feature>
<comment type="caution">
    <text evidence="7">The sequence shown here is derived from an EMBL/GenBank/DDBJ whole genome shotgun (WGS) entry which is preliminary data.</text>
</comment>
<keyword evidence="2" id="KW-0285">Flavoprotein</keyword>